<feature type="region of interest" description="Disordered" evidence="2">
    <location>
        <begin position="1609"/>
        <end position="1636"/>
    </location>
</feature>
<comment type="caution">
    <text evidence="4">The sequence shown here is derived from an EMBL/GenBank/DDBJ whole genome shotgun (WGS) entry which is preliminary data.</text>
</comment>
<dbReference type="PANTHER" id="PTHR21512">
    <property type="entry name" value="TRAFFICKING PROTEIN PARTICLE COMPLEX SUBUNIT 9"/>
    <property type="match status" value="1"/>
</dbReference>
<dbReference type="Proteomes" id="UP001497525">
    <property type="component" value="Unassembled WGS sequence"/>
</dbReference>
<feature type="region of interest" description="Disordered" evidence="2">
    <location>
        <begin position="1185"/>
        <end position="1205"/>
    </location>
</feature>
<organism evidence="4 5">
    <name type="scientific">Calicophoron daubneyi</name>
    <name type="common">Rumen fluke</name>
    <name type="synonym">Paramphistomum daubneyi</name>
    <dbReference type="NCBI Taxonomy" id="300641"/>
    <lineage>
        <taxon>Eukaryota</taxon>
        <taxon>Metazoa</taxon>
        <taxon>Spiralia</taxon>
        <taxon>Lophotrochozoa</taxon>
        <taxon>Platyhelminthes</taxon>
        <taxon>Trematoda</taxon>
        <taxon>Digenea</taxon>
        <taxon>Plagiorchiida</taxon>
        <taxon>Pronocephalata</taxon>
        <taxon>Paramphistomoidea</taxon>
        <taxon>Paramphistomidae</taxon>
        <taxon>Calicophoron</taxon>
    </lineage>
</organism>
<dbReference type="PANTHER" id="PTHR21512:SF5">
    <property type="entry name" value="TRAFFICKING PROTEIN PARTICLE COMPLEX SUBUNIT 9"/>
    <property type="match status" value="1"/>
</dbReference>
<proteinExistence type="inferred from homology"/>
<gene>
    <name evidence="4" type="ORF">CDAUBV1_LOCUS13295</name>
</gene>
<reference evidence="4" key="1">
    <citation type="submission" date="2024-06" db="EMBL/GenBank/DDBJ databases">
        <authorList>
            <person name="Liu X."/>
            <person name="Lenzi L."/>
            <person name="Haldenby T S."/>
            <person name="Uol C."/>
        </authorList>
    </citation>
    <scope>NUCLEOTIDE SEQUENCE</scope>
</reference>
<evidence type="ECO:0000259" key="3">
    <source>
        <dbReference type="Pfam" id="PF08626"/>
    </source>
</evidence>
<name>A0AAV2TLZ4_CALDB</name>
<dbReference type="GO" id="GO:0005802">
    <property type="term" value="C:trans-Golgi network"/>
    <property type="evidence" value="ECO:0007669"/>
    <property type="project" value="TreeGrafter"/>
</dbReference>
<feature type="region of interest" description="Disordered" evidence="2">
    <location>
        <begin position="281"/>
        <end position="306"/>
    </location>
</feature>
<feature type="compositionally biased region" description="Polar residues" evidence="2">
    <location>
        <begin position="1624"/>
        <end position="1633"/>
    </location>
</feature>
<accession>A0AAV2TLZ4</accession>
<comment type="similarity">
    <text evidence="1">Belongs to the NIBP family.</text>
</comment>
<feature type="region of interest" description="Disordered" evidence="2">
    <location>
        <begin position="658"/>
        <end position="684"/>
    </location>
</feature>
<evidence type="ECO:0000313" key="4">
    <source>
        <dbReference type="EMBL" id="CAL5138462.1"/>
    </source>
</evidence>
<feature type="domain" description="Trs120/TRAPPC9 N-terminal" evidence="3">
    <location>
        <begin position="307"/>
        <end position="418"/>
    </location>
</feature>
<dbReference type="Pfam" id="PF08626">
    <property type="entry name" value="TRAPPC9-Trs120"/>
    <property type="match status" value="1"/>
</dbReference>
<evidence type="ECO:0000313" key="5">
    <source>
        <dbReference type="Proteomes" id="UP001497525"/>
    </source>
</evidence>
<sequence>MFIVDYHQKLCDHARVLILVKNFGSDDKRSQIQSTFDEFYNSISVHEFVSGKQPMLSPPFRRFLRPRNDSLGDLNLDTHSEIGLGGSPRDPHLWLRFTRDYCSYNYAWASFQSHRAVLGLIGISWCNSKEDLSAALQDYVRQKTLISDNLINGRLFILIPTNSDVITLTIEEANEVIAEEAKKLGHGLLLSPTEVLAHPAEQLFNTEIMGLNGSASDFIGSPGGEILQKNRNSGCPPPLNPRFVGALSDLTVQIYKELESSVMKMDPKITKRTSLVAAPLAPDVSDGESSESSLNVLTAPGEDLSSTQDERKFVMKPFVNFTPTEPGGNSMQPSQTDLRSLKSAMIAVVTKHKYRVASRSALKQRRSSGRWKKHLGDIFLQLGELDLAQQYYDTTIQLLRPILDNLWVAGAMEGLCAVAVCRHESKIQPATDYPPRYNRGFRQGSLYNGMGDKALSKSTDFSAGLDLAAQKVRQNVVLTPAEYCSNALEVLEMYRKALLDKTVLEETSFKIARLLVSEKQNTKACDLLDSLLLNALQDDADEVFGKVKRLSALIELYHELGYDRRASFVAWQAFDQNLVIPGENHFTTLFNSLNIKTYIPPGLAGYEESLHSSTDSGQSIDQISSFNGHWPVLYKPAVPPCLSPTTNRVRTFWCPRKHEHRSDRGNSGGTAGGGNSKRPRTLGGGKRVQFTDNFKVYTTGWAGLQASVIWRIIDRFKMDFHFEDVSEIPWERGLKLTGLIFSLLDSWSGQLTKSMCTTCMEDLCRLAVLRCPDQPRLASSMAQFSNSVSGNVDRNFWPRQRSMTLRNDPANATPEPPELEITDGQPHPRRTLRQLIDLIEVPVHQLPLIRTLSVPALPYHLQPCSLSREAAQSTVPCDQHSSLSSGLPNAHKLSSSADARGPFFYAPFSQDPSSKFQRQSVDWVCEEPAEIELIVDNRLPVELRLSEFCVELSTVSEGFFKPSLPPQTCTSDYGSPDMDADCNAVDNGHVVQLQAVRLIVETPPSLMLRSRQYARRRSTVLSMNEPTHNSFSVQLNEGCLLETAEDWRRHSRTKPQSCWRRRPHNLSCTLPPNQSDIRLTITVVPTVEMLSGLFGAEDPVSSVVYRITGILYRLVDFGGIHVCCRPTGDHPPRLSVDSAIPLSSDLLSTTTPAKGVESQLSYCSSSAASDISALRSSFTSGIDSLPPTVNTANQTTGNSNNGPANSDFLNHPAILSVQNLFTRLPSITLKPPMPRLCIFPGLIRSAHTIQEASNVLPSCSIPCLGRSSSLVGDSITKPAEPIARPSFFIPSSDQWSKEVVASMNLMLYPYEVRWLPLQMFVRDEGYMTTFSVCNGRQSRQLNILHAEIKPQKTTADLLRQIDASTSDIVRFEGLDSIREKLPLSITNAEIESPQKNTDNTSEGIDPAEDLLPFCATECGLVWIRFDSGPFWEKLLKASSIPDENDMVNKELNVRSSRKLFFEVDLEYALDAQINTPSESPTRRNFRPPPTPLGRCARLGFQLQFLASKHGPLLLYYPQITFRDEPVRDELEEITEGAVNEFQSNPGDEFNSQSFFCCTLRGRLPQSLLPRIVRNTHSQFRLTVELSTKWRNQTNSANMRPVRITTPWTTVAEVPTSPRNRRSSFEPSSNQLGRSDSLQSIASASSESFSLIEHVDDFANEDNPVQRNPHYDLVLPLEHLSDVVLHSVPVRLHSLSELRSDEIGLPIPTSMPTLVYLIESNIEISWKSHLQIRCPKSELDAVHSDENPIESHFYRFGRFLLSGHSAESPGLDKLSSNSSDLSRSWYGHTFSGSGSVAGILWCDNLRLDVILSEFENQMLPGDTAESKHLVQGRLCGRCRRRRISKPRKSIFSRRTSQPVLVHAISNIPQYNPQAAPVEDTSRSRIKRRFSLPDLPNPCCLRVIDSDALHSALRMCTFPLQPVSVAIRGWVLNHPLRGIRWLDADATRTTDSQSSSSKICTSDSGLMVNIHRIWTGPAIYEILEKQPADNPNAEPISELRGPLIEGKEFAYVGQCAGSIGLTTRSQASRFTPQTNISSVVFLRPGRFWICGLMGVVPPSIELPSVDSPTVVNFSLPSFSNVEIVRFSPTGITVHVLERK</sequence>
<evidence type="ECO:0000256" key="1">
    <source>
        <dbReference type="ARBA" id="ARBA00008459"/>
    </source>
</evidence>
<feature type="region of interest" description="Disordered" evidence="2">
    <location>
        <begin position="805"/>
        <end position="826"/>
    </location>
</feature>
<dbReference type="InterPro" id="IPR058563">
    <property type="entry name" value="Trs120_TRAPPC9_N"/>
</dbReference>
<dbReference type="EMBL" id="CAXLJL010000490">
    <property type="protein sequence ID" value="CAL5138462.1"/>
    <property type="molecule type" value="Genomic_DNA"/>
</dbReference>
<protein>
    <recommendedName>
        <fullName evidence="3">Trs120/TRAPPC9 N-terminal domain-containing protein</fullName>
    </recommendedName>
</protein>
<dbReference type="InterPro" id="IPR013935">
    <property type="entry name" value="Trs120_TRAPPC9"/>
</dbReference>
<evidence type="ECO:0000256" key="2">
    <source>
        <dbReference type="SAM" id="MobiDB-lite"/>
    </source>
</evidence>
<feature type="compositionally biased region" description="Gly residues" evidence="2">
    <location>
        <begin position="666"/>
        <end position="675"/>
    </location>
</feature>